<keyword evidence="9" id="KW-1185">Reference proteome</keyword>
<dbReference type="InterPro" id="IPR000620">
    <property type="entry name" value="EamA_dom"/>
</dbReference>
<evidence type="ECO:0000256" key="5">
    <source>
        <dbReference type="ARBA" id="ARBA00023136"/>
    </source>
</evidence>
<dbReference type="SUPFAM" id="SSF103481">
    <property type="entry name" value="Multidrug resistance efflux transporter EmrE"/>
    <property type="match status" value="2"/>
</dbReference>
<feature type="transmembrane region" description="Helical" evidence="6">
    <location>
        <begin position="98"/>
        <end position="117"/>
    </location>
</feature>
<feature type="transmembrane region" description="Helical" evidence="6">
    <location>
        <begin position="37"/>
        <end position="57"/>
    </location>
</feature>
<evidence type="ECO:0000256" key="4">
    <source>
        <dbReference type="ARBA" id="ARBA00022989"/>
    </source>
</evidence>
<evidence type="ECO:0000313" key="9">
    <source>
        <dbReference type="Proteomes" id="UP000005258"/>
    </source>
</evidence>
<evidence type="ECO:0000256" key="3">
    <source>
        <dbReference type="ARBA" id="ARBA00022692"/>
    </source>
</evidence>
<accession>I3TVU4</accession>
<keyword evidence="5 6" id="KW-0472">Membrane</keyword>
<feature type="domain" description="EamA" evidence="7">
    <location>
        <begin position="11"/>
        <end position="131"/>
    </location>
</feature>
<dbReference type="Pfam" id="PF00892">
    <property type="entry name" value="EamA"/>
    <property type="match status" value="2"/>
</dbReference>
<dbReference type="EMBL" id="CP003239">
    <property type="protein sequence ID" value="AFK56882.1"/>
    <property type="molecule type" value="Genomic_DNA"/>
</dbReference>
<dbReference type="HOGENOM" id="CLU_056500_0_1_5"/>
<dbReference type="PATRIC" id="fig|1110502.3.peg.5136"/>
<evidence type="ECO:0000259" key="7">
    <source>
        <dbReference type="Pfam" id="PF00892"/>
    </source>
</evidence>
<dbReference type="InterPro" id="IPR037185">
    <property type="entry name" value="EmrE-like"/>
</dbReference>
<comment type="subcellular location">
    <subcellularLocation>
        <location evidence="1">Membrane</location>
        <topology evidence="1">Multi-pass membrane protein</topology>
    </subcellularLocation>
</comment>
<keyword evidence="3 6" id="KW-0812">Transmembrane</keyword>
<evidence type="ECO:0000313" key="8">
    <source>
        <dbReference type="EMBL" id="AFK56882.1"/>
    </source>
</evidence>
<feature type="transmembrane region" description="Helical" evidence="6">
    <location>
        <begin position="153"/>
        <end position="169"/>
    </location>
</feature>
<dbReference type="PANTHER" id="PTHR32322">
    <property type="entry name" value="INNER MEMBRANE TRANSPORTER"/>
    <property type="match status" value="1"/>
</dbReference>
<dbReference type="KEGG" id="tmo:TMO_c0272"/>
<evidence type="ECO:0000256" key="1">
    <source>
        <dbReference type="ARBA" id="ARBA00004141"/>
    </source>
</evidence>
<evidence type="ECO:0000256" key="2">
    <source>
        <dbReference type="ARBA" id="ARBA00007362"/>
    </source>
</evidence>
<feature type="transmembrane region" description="Helical" evidence="6">
    <location>
        <begin position="124"/>
        <end position="141"/>
    </location>
</feature>
<feature type="transmembrane region" description="Helical" evidence="6">
    <location>
        <begin position="69"/>
        <end position="92"/>
    </location>
</feature>
<gene>
    <name evidence="8" type="primary">ydeK</name>
    <name evidence="8" type="ordered locus">TMO_c0272</name>
</gene>
<geneLocation type="plasmid" evidence="8 9">
    <name>pTM3</name>
</geneLocation>
<dbReference type="GO" id="GO:0016020">
    <property type="term" value="C:membrane"/>
    <property type="evidence" value="ECO:0007669"/>
    <property type="project" value="UniProtKB-SubCell"/>
</dbReference>
<dbReference type="Proteomes" id="UP000005258">
    <property type="component" value="Plasmid pTM3"/>
</dbReference>
<organism evidence="8 9">
    <name type="scientific">Tistrella mobilis (strain KA081020-065)</name>
    <dbReference type="NCBI Taxonomy" id="1110502"/>
    <lineage>
        <taxon>Bacteria</taxon>
        <taxon>Pseudomonadati</taxon>
        <taxon>Pseudomonadota</taxon>
        <taxon>Alphaproteobacteria</taxon>
        <taxon>Geminicoccales</taxon>
        <taxon>Geminicoccaceae</taxon>
        <taxon>Tistrella</taxon>
    </lineage>
</organism>
<feature type="transmembrane region" description="Helical" evidence="6">
    <location>
        <begin position="7"/>
        <end position="25"/>
    </location>
</feature>
<keyword evidence="8" id="KW-0614">Plasmid</keyword>
<sequence length="288" mass="30466">MMPARPTAWLNGLVGVVIFSGSLPATRLALQGFDPLFLTYARATIAAMAGAVALVLLKQTRPQREEIPGLVLVAAGVVIGFPLLTALALEHITAARGLLYIALLPVMTALFAVIRAGERPRPPFWLFSLAASLLVMAFAASTGRVAGTLPGDLMMLAAIVLCGLGYAEGGRLSRRLGGWQVISWALLMTLPVMLPLALYAWPEDPTTVAPPAVLALFYVGLFSMLIGFIFWYRGLAQGGIASVGQLQFLQPFLGLALAAAILGEPIGWSLLVVMILVISCVAAARRFA</sequence>
<proteinExistence type="inferred from homology"/>
<dbReference type="AlphaFoldDB" id="I3TVU4"/>
<reference evidence="8 9" key="1">
    <citation type="journal article" date="2012" name="J. Am. Chem. Soc.">
        <title>Bacterial biosynthesis and maturation of the didemnin anti-cancer agents.</title>
        <authorList>
            <person name="Xu Y."/>
            <person name="Kersten R.D."/>
            <person name="Nam S.J."/>
            <person name="Lu L."/>
            <person name="Al-Suwailem A.M."/>
            <person name="Zheng H."/>
            <person name="Fenical W."/>
            <person name="Dorrestein P.C."/>
            <person name="Moore B.S."/>
            <person name="Qian P.Y."/>
        </authorList>
    </citation>
    <scope>NUCLEOTIDE SEQUENCE [LARGE SCALE GENOMIC DNA]</scope>
    <source>
        <strain evidence="8 9">KA081020-065</strain>
    </source>
</reference>
<feature type="transmembrane region" description="Helical" evidence="6">
    <location>
        <begin position="239"/>
        <end position="260"/>
    </location>
</feature>
<evidence type="ECO:0000256" key="6">
    <source>
        <dbReference type="SAM" id="Phobius"/>
    </source>
</evidence>
<dbReference type="PANTHER" id="PTHR32322:SF2">
    <property type="entry name" value="EAMA DOMAIN-CONTAINING PROTEIN"/>
    <property type="match status" value="1"/>
</dbReference>
<dbReference type="InterPro" id="IPR050638">
    <property type="entry name" value="AA-Vitamin_Transporters"/>
</dbReference>
<feature type="transmembrane region" description="Helical" evidence="6">
    <location>
        <begin position="213"/>
        <end position="232"/>
    </location>
</feature>
<protein>
    <submittedName>
        <fullName evidence="8">Transporter ydeK</fullName>
    </submittedName>
</protein>
<feature type="transmembrane region" description="Helical" evidence="6">
    <location>
        <begin position="181"/>
        <end position="201"/>
    </location>
</feature>
<feature type="domain" description="EamA" evidence="7">
    <location>
        <begin position="150"/>
        <end position="280"/>
    </location>
</feature>
<comment type="similarity">
    <text evidence="2">Belongs to the EamA transporter family.</text>
</comment>
<name>I3TVU4_TISMK</name>
<feature type="transmembrane region" description="Helical" evidence="6">
    <location>
        <begin position="266"/>
        <end position="284"/>
    </location>
</feature>
<keyword evidence="4 6" id="KW-1133">Transmembrane helix</keyword>